<keyword evidence="2" id="KW-0812">Transmembrane</keyword>
<reference evidence="3 4" key="1">
    <citation type="submission" date="2019-06" db="EMBL/GenBank/DDBJ databases">
        <title>Sequencing the genomes of 1000 actinobacteria strains.</title>
        <authorList>
            <person name="Klenk H.-P."/>
        </authorList>
    </citation>
    <scope>NUCLEOTIDE SEQUENCE [LARGE SCALE GENOMIC DNA]</scope>
    <source>
        <strain evidence="3 4">DSM 45671</strain>
    </source>
</reference>
<evidence type="ECO:0000256" key="2">
    <source>
        <dbReference type="SAM" id="Phobius"/>
    </source>
</evidence>
<comment type="caution">
    <text evidence="3">The sequence shown here is derived from an EMBL/GenBank/DDBJ whole genome shotgun (WGS) entry which is preliminary data.</text>
</comment>
<gene>
    <name evidence="3" type="ORF">FHX44_118111</name>
</gene>
<keyword evidence="2" id="KW-1133">Transmembrane helix</keyword>
<sequence>MTDPRSSNATSAQQDTPPDTPAAATPAGAAGSAEKPPGHSTVPTRLREKGAAATEKVHARVTHAREAASQKAPAVKDALRDRRTAATEKVHAGVTHAREIASDKAPAVKGAVQERRGLAIGLTSAVTVLGYLLLRRLRGRRRRTHDAVETS</sequence>
<evidence type="ECO:0000313" key="3">
    <source>
        <dbReference type="EMBL" id="TWF82166.1"/>
    </source>
</evidence>
<name>A0A561T4X9_9PSEU</name>
<dbReference type="OrthoDB" id="9834153at2"/>
<keyword evidence="2" id="KW-0472">Membrane</keyword>
<keyword evidence="4" id="KW-1185">Reference proteome</keyword>
<dbReference type="RefSeq" id="WP_147260540.1">
    <property type="nucleotide sequence ID" value="NZ_VIWU01000001.1"/>
</dbReference>
<accession>A0A561T4X9</accession>
<feature type="compositionally biased region" description="Polar residues" evidence="1">
    <location>
        <begin position="1"/>
        <end position="11"/>
    </location>
</feature>
<protein>
    <recommendedName>
        <fullName evidence="5">DUF3618 domain-containing protein</fullName>
    </recommendedName>
</protein>
<feature type="transmembrane region" description="Helical" evidence="2">
    <location>
        <begin position="117"/>
        <end position="134"/>
    </location>
</feature>
<organism evidence="3 4">
    <name type="scientific">Pseudonocardia hierapolitana</name>
    <dbReference type="NCBI Taxonomy" id="1128676"/>
    <lineage>
        <taxon>Bacteria</taxon>
        <taxon>Bacillati</taxon>
        <taxon>Actinomycetota</taxon>
        <taxon>Actinomycetes</taxon>
        <taxon>Pseudonocardiales</taxon>
        <taxon>Pseudonocardiaceae</taxon>
        <taxon>Pseudonocardia</taxon>
    </lineage>
</organism>
<feature type="compositionally biased region" description="Basic and acidic residues" evidence="1">
    <location>
        <begin position="45"/>
        <end position="68"/>
    </location>
</feature>
<evidence type="ECO:0000256" key="1">
    <source>
        <dbReference type="SAM" id="MobiDB-lite"/>
    </source>
</evidence>
<dbReference type="Proteomes" id="UP000321261">
    <property type="component" value="Unassembled WGS sequence"/>
</dbReference>
<feature type="region of interest" description="Disordered" evidence="1">
    <location>
        <begin position="1"/>
        <end position="76"/>
    </location>
</feature>
<feature type="compositionally biased region" description="Low complexity" evidence="1">
    <location>
        <begin position="12"/>
        <end position="31"/>
    </location>
</feature>
<evidence type="ECO:0008006" key="5">
    <source>
        <dbReference type="Google" id="ProtNLM"/>
    </source>
</evidence>
<dbReference type="AlphaFoldDB" id="A0A561T4X9"/>
<proteinExistence type="predicted"/>
<evidence type="ECO:0000313" key="4">
    <source>
        <dbReference type="Proteomes" id="UP000321261"/>
    </source>
</evidence>
<dbReference type="EMBL" id="VIWU01000001">
    <property type="protein sequence ID" value="TWF82166.1"/>
    <property type="molecule type" value="Genomic_DNA"/>
</dbReference>